<evidence type="ECO:0000313" key="7">
    <source>
        <dbReference type="EMBL" id="SIS37282.1"/>
    </source>
</evidence>
<dbReference type="InterPro" id="IPR015424">
    <property type="entry name" value="PyrdxlP-dep_Trfase"/>
</dbReference>
<keyword evidence="2" id="KW-0663">Pyridoxal phosphate</keyword>
<dbReference type="OrthoDB" id="9804020at2"/>
<evidence type="ECO:0000256" key="2">
    <source>
        <dbReference type="ARBA" id="ARBA00022898"/>
    </source>
</evidence>
<dbReference type="InterPro" id="IPR000524">
    <property type="entry name" value="Tscrpt_reg_HTH_GntR"/>
</dbReference>
<protein>
    <submittedName>
        <fullName evidence="7">Transcriptional regulator, GntR family</fullName>
    </submittedName>
</protein>
<dbReference type="Pfam" id="PF00155">
    <property type="entry name" value="Aminotran_1_2"/>
    <property type="match status" value="1"/>
</dbReference>
<accession>A0A1N7IJP1</accession>
<feature type="domain" description="HTH gntR-type" evidence="6">
    <location>
        <begin position="13"/>
        <end position="81"/>
    </location>
</feature>
<dbReference type="CDD" id="cd00609">
    <property type="entry name" value="AAT_like"/>
    <property type="match status" value="1"/>
</dbReference>
<dbReference type="Gene3D" id="3.90.1150.10">
    <property type="entry name" value="Aspartate Aminotransferase, domain 1"/>
    <property type="match status" value="1"/>
</dbReference>
<proteinExistence type="inferred from homology"/>
<evidence type="ECO:0000259" key="6">
    <source>
        <dbReference type="PROSITE" id="PS50949"/>
    </source>
</evidence>
<dbReference type="GO" id="GO:0003677">
    <property type="term" value="F:DNA binding"/>
    <property type="evidence" value="ECO:0007669"/>
    <property type="project" value="UniProtKB-KW"/>
</dbReference>
<reference evidence="7 8" key="1">
    <citation type="submission" date="2017-01" db="EMBL/GenBank/DDBJ databases">
        <authorList>
            <person name="Mah S.A."/>
            <person name="Swanson W.J."/>
            <person name="Moy G.W."/>
            <person name="Vacquier V.D."/>
        </authorList>
    </citation>
    <scope>NUCLEOTIDE SEQUENCE [LARGE SCALE GENOMIC DNA]</scope>
    <source>
        <strain evidence="7 8">DSM 11589</strain>
    </source>
</reference>
<dbReference type="SUPFAM" id="SSF46785">
    <property type="entry name" value="Winged helix' DNA-binding domain"/>
    <property type="match status" value="1"/>
</dbReference>
<dbReference type="PANTHER" id="PTHR46577">
    <property type="entry name" value="HTH-TYPE TRANSCRIPTIONAL REGULATORY PROTEIN GABR"/>
    <property type="match status" value="1"/>
</dbReference>
<dbReference type="Gene3D" id="1.10.10.10">
    <property type="entry name" value="Winged helix-like DNA-binding domain superfamily/Winged helix DNA-binding domain"/>
    <property type="match status" value="1"/>
</dbReference>
<dbReference type="InterPro" id="IPR015422">
    <property type="entry name" value="PyrdxlP-dep_Trfase_small"/>
</dbReference>
<evidence type="ECO:0000256" key="3">
    <source>
        <dbReference type="ARBA" id="ARBA00023015"/>
    </source>
</evidence>
<dbReference type="PANTHER" id="PTHR46577:SF1">
    <property type="entry name" value="HTH-TYPE TRANSCRIPTIONAL REGULATORY PROTEIN GABR"/>
    <property type="match status" value="1"/>
</dbReference>
<comment type="similarity">
    <text evidence="1">In the C-terminal section; belongs to the class-I pyridoxal-phosphate-dependent aminotransferase family.</text>
</comment>
<dbReference type="Proteomes" id="UP000185678">
    <property type="component" value="Unassembled WGS sequence"/>
</dbReference>
<organism evidence="7 8">
    <name type="scientific">Insolitispirillum peregrinum</name>
    <dbReference type="NCBI Taxonomy" id="80876"/>
    <lineage>
        <taxon>Bacteria</taxon>
        <taxon>Pseudomonadati</taxon>
        <taxon>Pseudomonadota</taxon>
        <taxon>Alphaproteobacteria</taxon>
        <taxon>Rhodospirillales</taxon>
        <taxon>Novispirillaceae</taxon>
        <taxon>Insolitispirillum</taxon>
    </lineage>
</organism>
<dbReference type="InterPro" id="IPR004839">
    <property type="entry name" value="Aminotransferase_I/II_large"/>
</dbReference>
<dbReference type="InterPro" id="IPR036390">
    <property type="entry name" value="WH_DNA-bd_sf"/>
</dbReference>
<name>A0A1N7IJP1_9PROT</name>
<dbReference type="AlphaFoldDB" id="A0A1N7IJP1"/>
<dbReference type="CDD" id="cd07377">
    <property type="entry name" value="WHTH_GntR"/>
    <property type="match status" value="1"/>
</dbReference>
<evidence type="ECO:0000256" key="5">
    <source>
        <dbReference type="ARBA" id="ARBA00023163"/>
    </source>
</evidence>
<gene>
    <name evidence="7" type="ORF">SAMN05421779_101223</name>
</gene>
<dbReference type="GO" id="GO:0003700">
    <property type="term" value="F:DNA-binding transcription factor activity"/>
    <property type="evidence" value="ECO:0007669"/>
    <property type="project" value="InterPro"/>
</dbReference>
<evidence type="ECO:0000313" key="8">
    <source>
        <dbReference type="Proteomes" id="UP000185678"/>
    </source>
</evidence>
<dbReference type="RefSeq" id="WP_076398164.1">
    <property type="nucleotide sequence ID" value="NZ_FTOA01000001.1"/>
</dbReference>
<keyword evidence="5" id="KW-0804">Transcription</keyword>
<dbReference type="SUPFAM" id="SSF53383">
    <property type="entry name" value="PLP-dependent transferases"/>
    <property type="match status" value="1"/>
</dbReference>
<dbReference type="InterPro" id="IPR051446">
    <property type="entry name" value="HTH_trans_reg/aminotransferase"/>
</dbReference>
<dbReference type="STRING" id="80876.SAMN05421779_101223"/>
<dbReference type="SMART" id="SM00345">
    <property type="entry name" value="HTH_GNTR"/>
    <property type="match status" value="1"/>
</dbReference>
<dbReference type="InterPro" id="IPR015421">
    <property type="entry name" value="PyrdxlP-dep_Trfase_major"/>
</dbReference>
<keyword evidence="3" id="KW-0805">Transcription regulation</keyword>
<dbReference type="PROSITE" id="PS50949">
    <property type="entry name" value="HTH_GNTR"/>
    <property type="match status" value="1"/>
</dbReference>
<keyword evidence="8" id="KW-1185">Reference proteome</keyword>
<evidence type="ECO:0000256" key="1">
    <source>
        <dbReference type="ARBA" id="ARBA00005384"/>
    </source>
</evidence>
<sequence length="470" mass="51697">MTIWTPSLEGRSGPTYRAIADAVADAIADGSLKPGDRLPTHRDLAWALGVTVATVTRAYQEARRRDLIDGEVGRGTFVRPPDTDENPSAVRRFHLPPLEEFSESGPINLSLNFPPLLGQEQAFAETLAEISRSNGLGQMLTYQHSLGVPEHRAAGARWLKRVGLTARPEQIAVTCGGQHAMETSISALCRPGDTVLTEPLTYPGMKALAGQWDIKLAPVACDGEGILPDALEDAIRQHAPRALYTMPTLQNPTSATMSEGRRRALAAIAERAEMFVIEDDVYGLMPQDRPPPLVSWLPRHGIYLTSSSKSMAPGLRLGWVCAPLAIIDRFQVALRASCWMAPPLMGEVARRWIDSGFADEIVGKLQQDVRVRWKMVEAILGDHVADNDRSSYHLWIRLPEHWRADAFADQLQRMGVIVMPAETFAVGKQRPTPAIRVCVGAMTTLRRTEEGLRIIARALREGPDHLIAAM</sequence>
<dbReference type="Pfam" id="PF00392">
    <property type="entry name" value="GntR"/>
    <property type="match status" value="1"/>
</dbReference>
<evidence type="ECO:0000256" key="4">
    <source>
        <dbReference type="ARBA" id="ARBA00023125"/>
    </source>
</evidence>
<dbReference type="Gene3D" id="3.40.640.10">
    <property type="entry name" value="Type I PLP-dependent aspartate aminotransferase-like (Major domain)"/>
    <property type="match status" value="1"/>
</dbReference>
<dbReference type="GO" id="GO:0030170">
    <property type="term" value="F:pyridoxal phosphate binding"/>
    <property type="evidence" value="ECO:0007669"/>
    <property type="project" value="InterPro"/>
</dbReference>
<dbReference type="InterPro" id="IPR036388">
    <property type="entry name" value="WH-like_DNA-bd_sf"/>
</dbReference>
<dbReference type="EMBL" id="FTOA01000001">
    <property type="protein sequence ID" value="SIS37282.1"/>
    <property type="molecule type" value="Genomic_DNA"/>
</dbReference>
<keyword evidence="4" id="KW-0238">DNA-binding</keyword>